<feature type="binding site" evidence="7">
    <location>
        <position position="153"/>
    </location>
    <ligand>
        <name>[2Fe-2S] cluster</name>
        <dbReference type="ChEBI" id="CHEBI:190135"/>
    </ligand>
</feature>
<dbReference type="OrthoDB" id="9807941at2"/>
<evidence type="ECO:0000256" key="5">
    <source>
        <dbReference type="ARBA" id="ARBA00023014"/>
    </source>
</evidence>
<evidence type="ECO:0000256" key="6">
    <source>
        <dbReference type="ARBA" id="ARBA00034078"/>
    </source>
</evidence>
<keyword evidence="9" id="KW-1185">Reference proteome</keyword>
<dbReference type="InterPro" id="IPR002023">
    <property type="entry name" value="NuoE-like"/>
</dbReference>
<evidence type="ECO:0000256" key="7">
    <source>
        <dbReference type="PIRSR" id="PIRSR000216-1"/>
    </source>
</evidence>
<dbReference type="InterPro" id="IPR042128">
    <property type="entry name" value="NuoE_dom"/>
</dbReference>
<dbReference type="EMBL" id="CP002382">
    <property type="protein sequence ID" value="AEP09688.1"/>
    <property type="molecule type" value="Genomic_DNA"/>
</dbReference>
<sequence length="217" mass="23843">MKKHVDLNADYQPENFTFRDTAQVEEIISRYPEGRQRSATMPLLDLAQRQMAEDGAKATPPFGGWIPRAAMDEIARILDLPKIKVYEVATFYSMYNLAPVGKYLVQVCTTTPCWLCGAGDIKKACEDHLGIKTGENTKDGMFTVVEVECLGACVNAPMIQINDDFYEDLSPLRMKDILSALKDGKDVPVGSQTGRKCSMSAAGPTSLEDLAKKVGVV</sequence>
<dbReference type="GO" id="GO:0003954">
    <property type="term" value="F:NADH dehydrogenase activity"/>
    <property type="evidence" value="ECO:0007669"/>
    <property type="project" value="TreeGrafter"/>
</dbReference>
<feature type="binding site" evidence="7">
    <location>
        <position position="108"/>
    </location>
    <ligand>
        <name>[2Fe-2S] cluster</name>
        <dbReference type="ChEBI" id="CHEBI:190135"/>
    </ligand>
</feature>
<dbReference type="PANTHER" id="PTHR10371:SF3">
    <property type="entry name" value="NADH DEHYDROGENASE [UBIQUINONE] FLAVOPROTEIN 2, MITOCHONDRIAL"/>
    <property type="match status" value="1"/>
</dbReference>
<evidence type="ECO:0000256" key="4">
    <source>
        <dbReference type="ARBA" id="ARBA00023004"/>
    </source>
</evidence>
<keyword evidence="2 7" id="KW-0001">2Fe-2S</keyword>
<proteinExistence type="inferred from homology"/>
<dbReference type="GO" id="GO:0046872">
    <property type="term" value="F:metal ion binding"/>
    <property type="evidence" value="ECO:0007669"/>
    <property type="project" value="UniProtKB-KW"/>
</dbReference>
<dbReference type="InterPro" id="IPR036249">
    <property type="entry name" value="Thioredoxin-like_sf"/>
</dbReference>
<dbReference type="NCBIfam" id="TIGR01958">
    <property type="entry name" value="nuoE_fam"/>
    <property type="match status" value="1"/>
</dbReference>
<dbReference type="InterPro" id="IPR041921">
    <property type="entry name" value="NuoE_N"/>
</dbReference>
<comment type="cofactor">
    <cofactor evidence="6">
        <name>[2Fe-2S] cluster</name>
        <dbReference type="ChEBI" id="CHEBI:190135"/>
    </cofactor>
</comment>
<evidence type="ECO:0000313" key="9">
    <source>
        <dbReference type="Proteomes" id="UP000009286"/>
    </source>
</evidence>
<dbReference type="Gene3D" id="3.40.30.10">
    <property type="entry name" value="Glutaredoxin"/>
    <property type="match status" value="1"/>
</dbReference>
<dbReference type="PIRSF" id="PIRSF000216">
    <property type="entry name" value="NADH_DH_24kDa"/>
    <property type="match status" value="1"/>
</dbReference>
<dbReference type="FunFam" id="3.40.30.10:FF:000022">
    <property type="entry name" value="NADH dehydrogenase flavoprotein 2, mitochondrial"/>
    <property type="match status" value="1"/>
</dbReference>
<dbReference type="GO" id="GO:0051537">
    <property type="term" value="F:2 iron, 2 sulfur cluster binding"/>
    <property type="evidence" value="ECO:0007669"/>
    <property type="project" value="UniProtKB-KW"/>
</dbReference>
<comment type="cofactor">
    <cofactor evidence="7">
        <name>[2Fe-2S] cluster</name>
        <dbReference type="ChEBI" id="CHEBI:190135"/>
    </cofactor>
    <text evidence="7">Binds 1 [2Fe-2S] cluster.</text>
</comment>
<evidence type="ECO:0000256" key="1">
    <source>
        <dbReference type="ARBA" id="ARBA00010643"/>
    </source>
</evidence>
<dbReference type="PROSITE" id="PS01099">
    <property type="entry name" value="COMPLEX1_24K"/>
    <property type="match status" value="1"/>
</dbReference>
<dbReference type="RefSeq" id="WP_014102911.1">
    <property type="nucleotide sequence ID" value="NC_016026.1"/>
</dbReference>
<dbReference type="eggNOG" id="COG1905">
    <property type="taxonomic scope" value="Bacteria"/>
</dbReference>
<dbReference type="KEGG" id="mai:MICA_1366"/>
<dbReference type="AlphaFoldDB" id="G2KLZ2"/>
<dbReference type="Proteomes" id="UP000009286">
    <property type="component" value="Chromosome"/>
</dbReference>
<keyword evidence="5 7" id="KW-0411">Iron-sulfur</keyword>
<evidence type="ECO:0000256" key="2">
    <source>
        <dbReference type="ARBA" id="ARBA00022714"/>
    </source>
</evidence>
<organism evidence="8 9">
    <name type="scientific">Micavibrio aeruginosavorus (strain ARL-13)</name>
    <dbReference type="NCBI Taxonomy" id="856793"/>
    <lineage>
        <taxon>Bacteria</taxon>
        <taxon>Pseudomonadati</taxon>
        <taxon>Bdellovibrionota</taxon>
        <taxon>Bdellovibrionia</taxon>
        <taxon>Bdellovibrionales</taxon>
        <taxon>Pseudobdellovibrionaceae</taxon>
        <taxon>Micavibrio</taxon>
    </lineage>
</organism>
<gene>
    <name evidence="8" type="ordered locus">MICA_1366</name>
</gene>
<dbReference type="NCBIfam" id="NF005725">
    <property type="entry name" value="PRK07539.1-5"/>
    <property type="match status" value="1"/>
</dbReference>
<dbReference type="HOGENOM" id="CLU_054362_1_2_5"/>
<dbReference type="PANTHER" id="PTHR10371">
    <property type="entry name" value="NADH DEHYDROGENASE UBIQUINONE FLAVOPROTEIN 2, MITOCHONDRIAL"/>
    <property type="match status" value="1"/>
</dbReference>
<dbReference type="Gene3D" id="1.10.10.1590">
    <property type="entry name" value="NADH-quinone oxidoreductase subunit E"/>
    <property type="match status" value="1"/>
</dbReference>
<evidence type="ECO:0000313" key="8">
    <source>
        <dbReference type="EMBL" id="AEP09688.1"/>
    </source>
</evidence>
<comment type="similarity">
    <text evidence="1">Belongs to the complex I 24 kDa subunit family.</text>
</comment>
<accession>G2KLZ2</accession>
<protein>
    <submittedName>
        <fullName evidence="8">NADH dehydrogenase flavoprotein 2</fullName>
    </submittedName>
</protein>
<evidence type="ECO:0000256" key="3">
    <source>
        <dbReference type="ARBA" id="ARBA00022723"/>
    </source>
</evidence>
<keyword evidence="4 7" id="KW-0408">Iron</keyword>
<name>G2KLZ2_MICAA</name>
<dbReference type="CDD" id="cd03064">
    <property type="entry name" value="TRX_Fd_NuoE"/>
    <property type="match status" value="1"/>
</dbReference>
<keyword evidence="3 7" id="KW-0479">Metal-binding</keyword>
<feature type="binding site" evidence="7">
    <location>
        <position position="149"/>
    </location>
    <ligand>
        <name>[2Fe-2S] cluster</name>
        <dbReference type="ChEBI" id="CHEBI:190135"/>
    </ligand>
</feature>
<dbReference type="SUPFAM" id="SSF52833">
    <property type="entry name" value="Thioredoxin-like"/>
    <property type="match status" value="1"/>
</dbReference>
<dbReference type="STRING" id="856793.MICA_1366"/>
<dbReference type="Pfam" id="PF01257">
    <property type="entry name" value="2Fe-2S_thioredx"/>
    <property type="match status" value="1"/>
</dbReference>
<reference evidence="8 9" key="1">
    <citation type="journal article" date="2011" name="BMC Genomics">
        <title>Genomic insights into an obligate epibiotic bacterial predator: Micavibrio aeruginosavorus ARL-13.</title>
        <authorList>
            <person name="Wang Z."/>
            <person name="Kadouri D."/>
            <person name="Wu M."/>
        </authorList>
    </citation>
    <scope>NUCLEOTIDE SEQUENCE [LARGE SCALE GENOMIC DNA]</scope>
    <source>
        <strain evidence="8 9">ARL-13</strain>
    </source>
</reference>
<feature type="binding site" evidence="7">
    <location>
        <position position="113"/>
    </location>
    <ligand>
        <name>[2Fe-2S] cluster</name>
        <dbReference type="ChEBI" id="CHEBI:190135"/>
    </ligand>
</feature>